<dbReference type="RefSeq" id="XP_041540724.1">
    <property type="nucleotide sequence ID" value="XM_041686774.1"/>
</dbReference>
<dbReference type="KEGG" id="aluc:AKAW2_30277S"/>
<evidence type="ECO:0000313" key="1">
    <source>
        <dbReference type="EMBL" id="BCR96958.1"/>
    </source>
</evidence>
<reference evidence="1" key="2">
    <citation type="submission" date="2021-02" db="EMBL/GenBank/DDBJ databases">
        <title>Aspergillus luchuensis mut. kawachii IFO 4304 genome sequence.</title>
        <authorList>
            <person name="Mori K."/>
            <person name="Kadooka C."/>
            <person name="Goto M."/>
            <person name="Futagami T."/>
        </authorList>
    </citation>
    <scope>NUCLEOTIDE SEQUENCE</scope>
    <source>
        <strain evidence="1">IFO 4308</strain>
    </source>
</reference>
<proteinExistence type="predicted"/>
<keyword evidence="2" id="KW-1185">Reference proteome</keyword>
<evidence type="ECO:0000313" key="2">
    <source>
        <dbReference type="Proteomes" id="UP000661280"/>
    </source>
</evidence>
<protein>
    <submittedName>
        <fullName evidence="1">Uncharacterized protein</fullName>
    </submittedName>
</protein>
<accession>A0A7R7W5W1</accession>
<dbReference type="EMBL" id="AP024427">
    <property type="protein sequence ID" value="BCR96958.1"/>
    <property type="molecule type" value="Genomic_DNA"/>
</dbReference>
<name>A0A7R7W5W1_ASPKA</name>
<organism evidence="1 2">
    <name type="scientific">Aspergillus kawachii</name>
    <name type="common">White koji mold</name>
    <name type="synonym">Aspergillus awamori var. kawachi</name>
    <dbReference type="NCBI Taxonomy" id="1069201"/>
    <lineage>
        <taxon>Eukaryota</taxon>
        <taxon>Fungi</taxon>
        <taxon>Dikarya</taxon>
        <taxon>Ascomycota</taxon>
        <taxon>Pezizomycotina</taxon>
        <taxon>Eurotiomycetes</taxon>
        <taxon>Eurotiomycetidae</taxon>
        <taxon>Eurotiales</taxon>
        <taxon>Aspergillaceae</taxon>
        <taxon>Aspergillus</taxon>
        <taxon>Aspergillus subgen. Circumdati</taxon>
    </lineage>
</organism>
<sequence length="101" mass="11287">MSDLRGKKGVSPIGPREKSVGIGDLQFARERRSRCDLVDLSIAALRKGRGDQVTWPNVRLPPPYSSCSRQPNRNTILPSSQLNLPFTIPRILITLATRQSY</sequence>
<dbReference type="Proteomes" id="UP000661280">
    <property type="component" value="Chromosome 3"/>
</dbReference>
<dbReference type="GeneID" id="64958283"/>
<gene>
    <name evidence="1" type="ORF">AKAW2_30277S</name>
</gene>
<reference evidence="1" key="1">
    <citation type="submission" date="2021-01" db="EMBL/GenBank/DDBJ databases">
        <authorList>
            <consortium name="Aspergillus luchuensis mut. kawachii IFO 4304 genome sequencing consortium"/>
            <person name="Kazuki M."/>
            <person name="Futagami T."/>
        </authorList>
    </citation>
    <scope>NUCLEOTIDE SEQUENCE</scope>
    <source>
        <strain evidence="1">IFO 4308</strain>
    </source>
</reference>
<dbReference type="AlphaFoldDB" id="A0A7R7W5W1"/>